<evidence type="ECO:0000259" key="3">
    <source>
        <dbReference type="Pfam" id="PF10017"/>
    </source>
</evidence>
<dbReference type="EMBL" id="AP007162">
    <property type="protein sequence ID" value="BAE61503.1"/>
    <property type="molecule type" value="Genomic_DNA"/>
</dbReference>
<dbReference type="Gene3D" id="3.40.50.150">
    <property type="entry name" value="Vaccinia Virus protein VP39"/>
    <property type="match status" value="1"/>
</dbReference>
<dbReference type="Gene3D" id="1.10.630.10">
    <property type="entry name" value="Cytochrome P450"/>
    <property type="match status" value="1"/>
</dbReference>
<dbReference type="InterPro" id="IPR017805">
    <property type="entry name" value="SAM_MeTrfase_EasF-type_put"/>
</dbReference>
<dbReference type="GO" id="GO:0016705">
    <property type="term" value="F:oxidoreductase activity, acting on paired donors, with incorporation or reduction of molecular oxygen"/>
    <property type="evidence" value="ECO:0007669"/>
    <property type="project" value="InterPro"/>
</dbReference>
<organism evidence="4 5">
    <name type="scientific">Aspergillus oryzae (strain ATCC 42149 / RIB 40)</name>
    <name type="common">Yellow koji mold</name>
    <dbReference type="NCBI Taxonomy" id="510516"/>
    <lineage>
        <taxon>Eukaryota</taxon>
        <taxon>Fungi</taxon>
        <taxon>Dikarya</taxon>
        <taxon>Ascomycota</taxon>
        <taxon>Pezizomycotina</taxon>
        <taxon>Eurotiomycetes</taxon>
        <taxon>Eurotiomycetidae</taxon>
        <taxon>Eurotiales</taxon>
        <taxon>Aspergillaceae</taxon>
        <taxon>Aspergillus</taxon>
        <taxon>Aspergillus subgen. Circumdati</taxon>
    </lineage>
</organism>
<dbReference type="STRING" id="510516.Q2UAB2"/>
<dbReference type="AlphaFoldDB" id="Q2UAB2"/>
<dbReference type="Pfam" id="PF10017">
    <property type="entry name" value="Methyltransf_33"/>
    <property type="match status" value="1"/>
</dbReference>
<sequence>MKAPEYLAPLREELAAALKQTDNAWSFDIFKHTPKLESFTKECLRVFTPSGIIEIMREKRSEDLETQIIQGLQFDSLQLPQDLLWDDAGQILFDDLCNSSVYYLTRKEKEILHKYSSDMVATIPEGSALIELGCGSLRKSGIILSALEKSKKAVTYYALDVSQESLQNGLAHLHKGLGPLDHVELRGLWGTYEDGIAWVADQGPMNAYTSITFLWMGNSMTNMHLAQTQSLLSRMSDTCASSGIRCQFLVSADGCTAEDTVMAAYSTESQPFRDFMLNGLQSANRILGQDVFCSSNWTFGTVFDRTRHEVQMFYTPTHDVSIYINSERRKISKGEKVAVVTSGKWPEPYFRSIVEGIGLQVLDLWTDSDQVYSSFRQRISQKEQRWWDLSSNEYGHVFPDIESICLC</sequence>
<dbReference type="PANTHER" id="PTHR43397:SF2">
    <property type="entry name" value="HISTIDINE-SPECIFIC METHYLTRANSFERASE SAM-DEPENDENT DOMAIN-CONTAINING PROTEIN"/>
    <property type="match status" value="1"/>
</dbReference>
<dbReference type="GO" id="GO:0005506">
    <property type="term" value="F:iron ion binding"/>
    <property type="evidence" value="ECO:0007669"/>
    <property type="project" value="InterPro"/>
</dbReference>
<feature type="domain" description="Histidine-specific methyltransferase SAM-dependent" evidence="3">
    <location>
        <begin position="65"/>
        <end position="374"/>
    </location>
</feature>
<evidence type="ECO:0000313" key="5">
    <source>
        <dbReference type="Proteomes" id="UP000006564"/>
    </source>
</evidence>
<dbReference type="GO" id="GO:0004497">
    <property type="term" value="F:monooxygenase activity"/>
    <property type="evidence" value="ECO:0007669"/>
    <property type="project" value="InterPro"/>
</dbReference>
<name>Q2UAB2_ASPOR</name>
<dbReference type="NCBIfam" id="TIGR03439">
    <property type="entry name" value="methyl_EasF"/>
    <property type="match status" value="1"/>
</dbReference>
<dbReference type="RefSeq" id="XP_023091833.1">
    <property type="nucleotide sequence ID" value="XM_023236804.1"/>
</dbReference>
<keyword evidence="1" id="KW-0489">Methyltransferase</keyword>
<dbReference type="EMBL" id="BA000052">
    <property type="protein sequence ID" value="BAE61503.1"/>
    <property type="molecule type" value="Genomic_DNA"/>
</dbReference>
<dbReference type="HOGENOM" id="CLU_049766_0_2_1"/>
<dbReference type="InterPro" id="IPR019257">
    <property type="entry name" value="MeTrfase_dom"/>
</dbReference>
<dbReference type="GeneID" id="5994681"/>
<proteinExistence type="predicted"/>
<gene>
    <name evidence="4" type="ORF">AO090102000466</name>
</gene>
<evidence type="ECO:0000256" key="1">
    <source>
        <dbReference type="ARBA" id="ARBA00022603"/>
    </source>
</evidence>
<evidence type="ECO:0000256" key="2">
    <source>
        <dbReference type="ARBA" id="ARBA00022679"/>
    </source>
</evidence>
<dbReference type="GO" id="GO:0008168">
    <property type="term" value="F:methyltransferase activity"/>
    <property type="evidence" value="ECO:0007669"/>
    <property type="project" value="UniProtKB-KW"/>
</dbReference>
<dbReference type="InterPro" id="IPR051128">
    <property type="entry name" value="EgtD_Methyltrsf_superfamily"/>
</dbReference>
<evidence type="ECO:0000313" key="4">
    <source>
        <dbReference type="EMBL" id="BAE61503.1"/>
    </source>
</evidence>
<keyword evidence="5" id="KW-1185">Reference proteome</keyword>
<dbReference type="PANTHER" id="PTHR43397">
    <property type="entry name" value="ERGOTHIONEINE BIOSYNTHESIS PROTEIN 1"/>
    <property type="match status" value="1"/>
</dbReference>
<protein>
    <submittedName>
        <fullName evidence="4">DNA, SC102</fullName>
    </submittedName>
</protein>
<dbReference type="KEGG" id="aor:AO090102000466"/>
<reference evidence="4 5" key="1">
    <citation type="journal article" date="2005" name="Nature">
        <title>Genome sequencing and analysis of Aspergillus oryzae.</title>
        <authorList>
            <person name="Machida M."/>
            <person name="Asai K."/>
            <person name="Sano M."/>
            <person name="Tanaka T."/>
            <person name="Kumagai T."/>
            <person name="Terai G."/>
            <person name="Kusumoto K."/>
            <person name="Arima T."/>
            <person name="Akita O."/>
            <person name="Kashiwagi Y."/>
            <person name="Abe K."/>
            <person name="Gomi K."/>
            <person name="Horiuchi H."/>
            <person name="Kitamoto K."/>
            <person name="Kobayashi T."/>
            <person name="Takeuchi M."/>
            <person name="Denning D.W."/>
            <person name="Galagan J.E."/>
            <person name="Nierman W.C."/>
            <person name="Yu J."/>
            <person name="Archer D.B."/>
            <person name="Bennett J.W."/>
            <person name="Bhatnagar D."/>
            <person name="Cleveland T.E."/>
            <person name="Fedorova N.D."/>
            <person name="Gotoh O."/>
            <person name="Horikawa H."/>
            <person name="Hosoyama A."/>
            <person name="Ichinomiya M."/>
            <person name="Igarashi R."/>
            <person name="Iwashita K."/>
            <person name="Juvvadi P.R."/>
            <person name="Kato M."/>
            <person name="Kato Y."/>
            <person name="Kin T."/>
            <person name="Kokubun A."/>
            <person name="Maeda H."/>
            <person name="Maeyama N."/>
            <person name="Maruyama J."/>
            <person name="Nagasaki H."/>
            <person name="Nakajima T."/>
            <person name="Oda K."/>
            <person name="Okada K."/>
            <person name="Paulsen I."/>
            <person name="Sakamoto K."/>
            <person name="Sawano T."/>
            <person name="Takahashi M."/>
            <person name="Takase K."/>
            <person name="Terabayashi Y."/>
            <person name="Wortman J."/>
            <person name="Yamada O."/>
            <person name="Yamagata Y."/>
            <person name="Anazawa H."/>
            <person name="Hata Y."/>
            <person name="Koide Y."/>
            <person name="Komori T."/>
            <person name="Koyama Y."/>
            <person name="Minetoki T."/>
            <person name="Suharnan S."/>
            <person name="Tanaka A."/>
            <person name="Isono K."/>
            <person name="Kuhara S."/>
            <person name="Ogasawara N."/>
            <person name="Kikuchi H."/>
        </authorList>
    </citation>
    <scope>NUCLEOTIDE SEQUENCE [LARGE SCALE GENOMIC DNA]</scope>
    <source>
        <strain evidence="5">ATCC 42149 / RIB 40</strain>
    </source>
</reference>
<accession>Q2UAB2</accession>
<dbReference type="Proteomes" id="UP000006564">
    <property type="component" value="Chromosome 4"/>
</dbReference>
<dbReference type="InterPro" id="IPR036396">
    <property type="entry name" value="Cyt_P450_sf"/>
</dbReference>
<dbReference type="InterPro" id="IPR029063">
    <property type="entry name" value="SAM-dependent_MTases_sf"/>
</dbReference>
<dbReference type="OMA" id="RVEMHLV"/>
<dbReference type="GO" id="GO:0032259">
    <property type="term" value="P:methylation"/>
    <property type="evidence" value="ECO:0007669"/>
    <property type="project" value="UniProtKB-KW"/>
</dbReference>
<dbReference type="SUPFAM" id="SSF48264">
    <property type="entry name" value="Cytochrome P450"/>
    <property type="match status" value="1"/>
</dbReference>
<dbReference type="GO" id="GO:0020037">
    <property type="term" value="F:heme binding"/>
    <property type="evidence" value="ECO:0007669"/>
    <property type="project" value="InterPro"/>
</dbReference>
<keyword evidence="2" id="KW-0808">Transferase</keyword>